<name>W1PAD3_AMBTC</name>
<accession>W1PAD3</accession>
<sequence length="94" mass="10884">MKPLEPQRSGNGELRSGSKDMRSGSHNVHSGSDVFPTALWHTDNSLWQYYYMLRQSAPAMKPLKLHRSDNEAFGATPFWQWTSVIRQSKCMLWQ</sequence>
<dbReference type="Gramene" id="ERN06852">
    <property type="protein sequence ID" value="ERN06852"/>
    <property type="gene ID" value="AMTR_s00005p00239620"/>
</dbReference>
<dbReference type="EMBL" id="KI393866">
    <property type="protein sequence ID" value="ERN06852.1"/>
    <property type="molecule type" value="Genomic_DNA"/>
</dbReference>
<evidence type="ECO:0000313" key="2">
    <source>
        <dbReference type="EMBL" id="ERN06852.1"/>
    </source>
</evidence>
<evidence type="ECO:0000256" key="1">
    <source>
        <dbReference type="SAM" id="MobiDB-lite"/>
    </source>
</evidence>
<evidence type="ECO:0000313" key="3">
    <source>
        <dbReference type="Proteomes" id="UP000017836"/>
    </source>
</evidence>
<organism evidence="2 3">
    <name type="scientific">Amborella trichopoda</name>
    <dbReference type="NCBI Taxonomy" id="13333"/>
    <lineage>
        <taxon>Eukaryota</taxon>
        <taxon>Viridiplantae</taxon>
        <taxon>Streptophyta</taxon>
        <taxon>Embryophyta</taxon>
        <taxon>Tracheophyta</taxon>
        <taxon>Spermatophyta</taxon>
        <taxon>Magnoliopsida</taxon>
        <taxon>Amborellales</taxon>
        <taxon>Amborellaceae</taxon>
        <taxon>Amborella</taxon>
    </lineage>
</organism>
<dbReference type="AlphaFoldDB" id="W1PAD3"/>
<protein>
    <submittedName>
        <fullName evidence="2">Uncharacterized protein</fullName>
    </submittedName>
</protein>
<dbReference type="HOGENOM" id="CLU_2389115_0_0_1"/>
<gene>
    <name evidence="2" type="ORF">AMTR_s00005p00239620</name>
</gene>
<reference evidence="3" key="1">
    <citation type="journal article" date="2013" name="Science">
        <title>The Amborella genome and the evolution of flowering plants.</title>
        <authorList>
            <consortium name="Amborella Genome Project"/>
        </authorList>
    </citation>
    <scope>NUCLEOTIDE SEQUENCE [LARGE SCALE GENOMIC DNA]</scope>
</reference>
<keyword evidence="3" id="KW-1185">Reference proteome</keyword>
<proteinExistence type="predicted"/>
<feature type="region of interest" description="Disordered" evidence="1">
    <location>
        <begin position="1"/>
        <end position="34"/>
    </location>
</feature>
<dbReference type="Proteomes" id="UP000017836">
    <property type="component" value="Unassembled WGS sequence"/>
</dbReference>